<dbReference type="PANTHER" id="PTHR46429">
    <property type="entry name" value="23S RRNA (GUANOSINE-2'-O-)-METHYLTRANSFERASE RLMB"/>
    <property type="match status" value="1"/>
</dbReference>
<proteinExistence type="predicted"/>
<evidence type="ECO:0000313" key="6">
    <source>
        <dbReference type="Proteomes" id="UP000434582"/>
    </source>
</evidence>
<accession>A0A7X2D6R6</accession>
<dbReference type="EMBL" id="WIVE01000119">
    <property type="protein sequence ID" value="MQX38530.1"/>
    <property type="molecule type" value="Genomic_DNA"/>
</dbReference>
<dbReference type="AlphaFoldDB" id="A0A7X2D6R6"/>
<dbReference type="InterPro" id="IPR013123">
    <property type="entry name" value="SpoU_subst-bd"/>
</dbReference>
<dbReference type="Gene3D" id="3.40.1280.10">
    <property type="match status" value="1"/>
</dbReference>
<dbReference type="SUPFAM" id="SSF55315">
    <property type="entry name" value="L30e-like"/>
    <property type="match status" value="1"/>
</dbReference>
<feature type="domain" description="RNA 2-O ribose methyltransferase substrate binding" evidence="4">
    <location>
        <begin position="45"/>
        <end position="118"/>
    </location>
</feature>
<dbReference type="GO" id="GO:0008173">
    <property type="term" value="F:RNA methyltransferase activity"/>
    <property type="evidence" value="ECO:0007669"/>
    <property type="project" value="InterPro"/>
</dbReference>
<feature type="compositionally biased region" description="Basic and acidic residues" evidence="3">
    <location>
        <begin position="1"/>
        <end position="11"/>
    </location>
</feature>
<dbReference type="InterPro" id="IPR029028">
    <property type="entry name" value="Alpha/beta_knot_MTases"/>
</dbReference>
<evidence type="ECO:0000256" key="1">
    <source>
        <dbReference type="ARBA" id="ARBA00022603"/>
    </source>
</evidence>
<dbReference type="InterPro" id="IPR029026">
    <property type="entry name" value="tRNA_m1G_MTases_N"/>
</dbReference>
<dbReference type="Pfam" id="PF08032">
    <property type="entry name" value="SpoU_sub_bind"/>
    <property type="match status" value="1"/>
</dbReference>
<gene>
    <name evidence="5" type="primary">rlmB</name>
    <name evidence="5" type="ORF">GHC57_18625</name>
</gene>
<keyword evidence="2 5" id="KW-0808">Transferase</keyword>
<dbReference type="InterPro" id="IPR001537">
    <property type="entry name" value="SpoU_MeTrfase"/>
</dbReference>
<feature type="region of interest" description="Disordered" evidence="3">
    <location>
        <begin position="1"/>
        <end position="44"/>
    </location>
</feature>
<dbReference type="Gene3D" id="3.30.1330.30">
    <property type="match status" value="1"/>
</dbReference>
<dbReference type="GO" id="GO:0006396">
    <property type="term" value="P:RNA processing"/>
    <property type="evidence" value="ECO:0007669"/>
    <property type="project" value="InterPro"/>
</dbReference>
<name>A0A7X2D6R6_9PROT</name>
<dbReference type="RefSeq" id="WP_153347090.1">
    <property type="nucleotide sequence ID" value="NZ_WIVE01000119.1"/>
</dbReference>
<reference evidence="5 6" key="1">
    <citation type="submission" date="2019-10" db="EMBL/GenBank/DDBJ databases">
        <title>Draft whole-genome sequence of the purple nonsulfur photosynthetic bacterium Roseospira navarrensis DSM 15114.</title>
        <authorList>
            <person name="Kyndt J.A."/>
            <person name="Meyer T.E."/>
        </authorList>
    </citation>
    <scope>NUCLEOTIDE SEQUENCE [LARGE SCALE GENOMIC DNA]</scope>
    <source>
        <strain evidence="5 6">DSM 15114</strain>
    </source>
</reference>
<dbReference type="InterPro" id="IPR029064">
    <property type="entry name" value="Ribosomal_eL30-like_sf"/>
</dbReference>
<evidence type="ECO:0000259" key="4">
    <source>
        <dbReference type="SMART" id="SM00967"/>
    </source>
</evidence>
<evidence type="ECO:0000256" key="2">
    <source>
        <dbReference type="ARBA" id="ARBA00022679"/>
    </source>
</evidence>
<dbReference type="NCBIfam" id="TIGR00186">
    <property type="entry name" value="rRNA_methyl_3"/>
    <property type="match status" value="1"/>
</dbReference>
<organism evidence="5 6">
    <name type="scientific">Roseospira navarrensis</name>
    <dbReference type="NCBI Taxonomy" id="140058"/>
    <lineage>
        <taxon>Bacteria</taxon>
        <taxon>Pseudomonadati</taxon>
        <taxon>Pseudomonadota</taxon>
        <taxon>Alphaproteobacteria</taxon>
        <taxon>Rhodospirillales</taxon>
        <taxon>Rhodospirillaceae</taxon>
        <taxon>Roseospira</taxon>
    </lineage>
</organism>
<keyword evidence="1 5" id="KW-0489">Methyltransferase</keyword>
<dbReference type="SMART" id="SM00967">
    <property type="entry name" value="SpoU_sub_bind"/>
    <property type="match status" value="1"/>
</dbReference>
<keyword evidence="6" id="KW-1185">Reference proteome</keyword>
<evidence type="ECO:0000256" key="3">
    <source>
        <dbReference type="SAM" id="MobiDB-lite"/>
    </source>
</evidence>
<dbReference type="PANTHER" id="PTHR46429:SF1">
    <property type="entry name" value="23S RRNA (GUANOSINE-2'-O-)-METHYLTRANSFERASE RLMB"/>
    <property type="match status" value="1"/>
</dbReference>
<dbReference type="OrthoDB" id="9785673at2"/>
<protein>
    <submittedName>
        <fullName evidence="5">23S rRNA (Guanosine(2251)-2'-O)-methyltransferase RlmB</fullName>
    </submittedName>
</protein>
<dbReference type="CDD" id="cd18103">
    <property type="entry name" value="SpoU-like_RlmB"/>
    <property type="match status" value="1"/>
</dbReference>
<dbReference type="Proteomes" id="UP000434582">
    <property type="component" value="Unassembled WGS sequence"/>
</dbReference>
<dbReference type="SUPFAM" id="SSF75217">
    <property type="entry name" value="alpha/beta knot"/>
    <property type="match status" value="1"/>
</dbReference>
<comment type="caution">
    <text evidence="5">The sequence shown here is derived from an EMBL/GenBank/DDBJ whole genome shotgun (WGS) entry which is preliminary data.</text>
</comment>
<dbReference type="InterPro" id="IPR004441">
    <property type="entry name" value="rRNA_MeTrfase_TrmH"/>
</dbReference>
<dbReference type="GO" id="GO:0032259">
    <property type="term" value="P:methylation"/>
    <property type="evidence" value="ECO:0007669"/>
    <property type="project" value="UniProtKB-KW"/>
</dbReference>
<dbReference type="GO" id="GO:0005829">
    <property type="term" value="C:cytosol"/>
    <property type="evidence" value="ECO:0007669"/>
    <property type="project" value="TreeGrafter"/>
</dbReference>
<dbReference type="GO" id="GO:0003723">
    <property type="term" value="F:RNA binding"/>
    <property type="evidence" value="ECO:0007669"/>
    <property type="project" value="InterPro"/>
</dbReference>
<dbReference type="Pfam" id="PF00588">
    <property type="entry name" value="SpoU_methylase"/>
    <property type="match status" value="1"/>
</dbReference>
<evidence type="ECO:0000313" key="5">
    <source>
        <dbReference type="EMBL" id="MQX38530.1"/>
    </source>
</evidence>
<sequence>MPPRSRPDRPPRPTGPTHPGPARRGPPGGPRKGGGAGPSATAPPRLYGRHAVLAALRNPARPLRRLWVTSDAADTVAEAAAARALSVDVLTRPDLETLLPPGAVHQGLALEVGPLPAPAIQDLPAPDPGDSAVVVVLDQVSDPHNVGAILRSAAAFGAVAVVTQDRHAPPETGALAKAASGALERVPLIRVPNLARALEDLRDRGYWSVGLEARAPATVAGAGLHGGLALVLGAEGSGLRRLTRERCDHLARLPMVAGAAESLNVSNACAVALYELRRTALEDLAKPGL</sequence>